<name>A0A7X1FTF0_9SPHN</name>
<keyword evidence="2" id="KW-0812">Transmembrane</keyword>
<dbReference type="Proteomes" id="UP000566813">
    <property type="component" value="Unassembled WGS sequence"/>
</dbReference>
<organism evidence="5 6">
    <name type="scientific">Novosphingobium flavum</name>
    <dbReference type="NCBI Taxonomy" id="1778672"/>
    <lineage>
        <taxon>Bacteria</taxon>
        <taxon>Pseudomonadati</taxon>
        <taxon>Pseudomonadota</taxon>
        <taxon>Alphaproteobacteria</taxon>
        <taxon>Sphingomonadales</taxon>
        <taxon>Sphingomonadaceae</taxon>
        <taxon>Novosphingobium</taxon>
    </lineage>
</organism>
<feature type="signal peptide" evidence="3">
    <location>
        <begin position="1"/>
        <end position="27"/>
    </location>
</feature>
<evidence type="ECO:0000256" key="3">
    <source>
        <dbReference type="SAM" id="SignalP"/>
    </source>
</evidence>
<dbReference type="RefSeq" id="WP_185664913.1">
    <property type="nucleotide sequence ID" value="NZ_JACLAW010000010.1"/>
</dbReference>
<dbReference type="EMBL" id="JACLAW010000010">
    <property type="protein sequence ID" value="MBC2666623.1"/>
    <property type="molecule type" value="Genomic_DNA"/>
</dbReference>
<evidence type="ECO:0000313" key="5">
    <source>
        <dbReference type="EMBL" id="MBC2666623.1"/>
    </source>
</evidence>
<dbReference type="AlphaFoldDB" id="A0A7X1FTF0"/>
<proteinExistence type="predicted"/>
<reference evidence="5 6" key="1">
    <citation type="submission" date="2020-08" db="EMBL/GenBank/DDBJ databases">
        <title>The genome sequence of type strain Novosphingobium flavum NBRC 111647.</title>
        <authorList>
            <person name="Liu Y."/>
        </authorList>
    </citation>
    <scope>NUCLEOTIDE SEQUENCE [LARGE SCALE GENOMIC DNA]</scope>
    <source>
        <strain evidence="5 6">NBRC 111647</strain>
    </source>
</reference>
<evidence type="ECO:0000256" key="1">
    <source>
        <dbReference type="SAM" id="MobiDB-lite"/>
    </source>
</evidence>
<dbReference type="PANTHER" id="PTHR30373:SF2">
    <property type="entry name" value="UPF0603 PROTEIN YGCG"/>
    <property type="match status" value="1"/>
</dbReference>
<protein>
    <submittedName>
        <fullName evidence="5">TPM domain-containing protein</fullName>
    </submittedName>
</protein>
<evidence type="ECO:0000256" key="2">
    <source>
        <dbReference type="SAM" id="Phobius"/>
    </source>
</evidence>
<evidence type="ECO:0000259" key="4">
    <source>
        <dbReference type="Pfam" id="PF04536"/>
    </source>
</evidence>
<comment type="caution">
    <text evidence="5">The sequence shown here is derived from an EMBL/GenBank/DDBJ whole genome shotgun (WGS) entry which is preliminary data.</text>
</comment>
<gene>
    <name evidence="5" type="ORF">H7F51_13955</name>
</gene>
<dbReference type="Gene3D" id="3.10.310.50">
    <property type="match status" value="1"/>
</dbReference>
<dbReference type="InterPro" id="IPR007621">
    <property type="entry name" value="TPM_dom"/>
</dbReference>
<feature type="transmembrane region" description="Helical" evidence="2">
    <location>
        <begin position="193"/>
        <end position="213"/>
    </location>
</feature>
<sequence>MPARLSRSLFALWLAALALLAPLAAWAQPTFPALTGRVVDGANIIPADEKARLEQKLAALEQQSKRQLVVATLPSLQGYDIADYGYQLGRAWGIGQKDTNNGALLIIAPTERKVRIEVGYGLEGVLTDGLSALIIQQQVVPRFKAGDMAGGIEAGADAIIQQLTLPPEEAQKIAAEAQKQASTQGQRGVDPGMVIFVIFVMIFFVLPMLRGALGGGRRYRSGAGALGPLIVFDALSHMSGRRGGGWGGGSDWGGGGGGFSGGGGSFGGGGASGSW</sequence>
<keyword evidence="2" id="KW-0472">Membrane</keyword>
<feature type="domain" description="TPM" evidence="4">
    <location>
        <begin position="38"/>
        <end position="161"/>
    </location>
</feature>
<accession>A0A7X1FTF0</accession>
<dbReference type="Pfam" id="PF04536">
    <property type="entry name" value="TPM_phosphatase"/>
    <property type="match status" value="1"/>
</dbReference>
<feature type="chain" id="PRO_5031382395" evidence="3">
    <location>
        <begin position="28"/>
        <end position="275"/>
    </location>
</feature>
<keyword evidence="3" id="KW-0732">Signal</keyword>
<keyword evidence="6" id="KW-1185">Reference proteome</keyword>
<keyword evidence="2" id="KW-1133">Transmembrane helix</keyword>
<evidence type="ECO:0000313" key="6">
    <source>
        <dbReference type="Proteomes" id="UP000566813"/>
    </source>
</evidence>
<feature type="region of interest" description="Disordered" evidence="1">
    <location>
        <begin position="246"/>
        <end position="275"/>
    </location>
</feature>
<dbReference type="PANTHER" id="PTHR30373">
    <property type="entry name" value="UPF0603 PROTEIN YGCG"/>
    <property type="match status" value="1"/>
</dbReference>